<dbReference type="RefSeq" id="WP_267612492.1">
    <property type="nucleotide sequence ID" value="NZ_JAOVZQ010000001.1"/>
</dbReference>
<accession>A0ABT3YFV2</accession>
<dbReference type="SUPFAM" id="SSF54909">
    <property type="entry name" value="Dimeric alpha+beta barrel"/>
    <property type="match status" value="1"/>
</dbReference>
<protein>
    <submittedName>
        <fullName evidence="1">DUF1428 domain-containing protein</fullName>
    </submittedName>
</protein>
<name>A0ABT3YFV2_9HYPH</name>
<dbReference type="Proteomes" id="UP001081283">
    <property type="component" value="Unassembled WGS sequence"/>
</dbReference>
<dbReference type="InterPro" id="IPR011008">
    <property type="entry name" value="Dimeric_a/b-barrel"/>
</dbReference>
<dbReference type="Pfam" id="PF07237">
    <property type="entry name" value="DUF1428"/>
    <property type="match status" value="1"/>
</dbReference>
<reference evidence="1" key="1">
    <citation type="submission" date="2022-10" db="EMBL/GenBank/DDBJ databases">
        <title>Hoeflea sp. J2-29, isolated from marine algae.</title>
        <authorList>
            <person name="Kristyanto S."/>
            <person name="Kim J.M."/>
            <person name="Jeon C.O."/>
        </authorList>
    </citation>
    <scope>NUCLEOTIDE SEQUENCE</scope>
    <source>
        <strain evidence="1">J2-29</strain>
    </source>
</reference>
<dbReference type="Gene3D" id="3.30.70.100">
    <property type="match status" value="1"/>
</dbReference>
<proteinExistence type="predicted"/>
<dbReference type="EMBL" id="JAOVZQ010000001">
    <property type="protein sequence ID" value="MCY0094547.1"/>
    <property type="molecule type" value="Genomic_DNA"/>
</dbReference>
<dbReference type="PIRSF" id="PIRSF007028">
    <property type="entry name" value="UCP007028"/>
    <property type="match status" value="1"/>
</dbReference>
<evidence type="ECO:0000313" key="1">
    <source>
        <dbReference type="EMBL" id="MCY0094547.1"/>
    </source>
</evidence>
<comment type="caution">
    <text evidence="1">The sequence shown here is derived from an EMBL/GenBank/DDBJ whole genome shotgun (WGS) entry which is preliminary data.</text>
</comment>
<organism evidence="1 2">
    <name type="scientific">Hoeflea ulvae</name>
    <dbReference type="NCBI Taxonomy" id="2983764"/>
    <lineage>
        <taxon>Bacteria</taxon>
        <taxon>Pseudomonadati</taxon>
        <taxon>Pseudomonadota</taxon>
        <taxon>Alphaproteobacteria</taxon>
        <taxon>Hyphomicrobiales</taxon>
        <taxon>Rhizobiaceae</taxon>
        <taxon>Hoeflea</taxon>
    </lineage>
</organism>
<dbReference type="InterPro" id="IPR009874">
    <property type="entry name" value="DUF1428"/>
</dbReference>
<sequence length="117" mass="13001">MAYVSGFMAAVPNDKKQDYLDMANIAAAIFKDHGATQVVEAWGDDVPDGKLTSMPLAVQAKDNETVVFSWVWWPDKATQTAGMEKVMKDSRMNYDPATMPFDGKRMIYGGFEVILDV</sequence>
<gene>
    <name evidence="1" type="ORF">OEG82_10985</name>
</gene>
<evidence type="ECO:0000313" key="2">
    <source>
        <dbReference type="Proteomes" id="UP001081283"/>
    </source>
</evidence>
<keyword evidence="2" id="KW-1185">Reference proteome</keyword>